<dbReference type="AlphaFoldDB" id="A0A117DWJ0"/>
<gene>
    <name evidence="2" type="ORF">ABL_01722</name>
</gene>
<feature type="region of interest" description="Disordered" evidence="1">
    <location>
        <begin position="1"/>
        <end position="27"/>
    </location>
</feature>
<comment type="caution">
    <text evidence="2">The sequence shown here is derived from an EMBL/GenBank/DDBJ whole genome shotgun (WGS) entry which is preliminary data.</text>
</comment>
<dbReference type="EMBL" id="BCMY01000002">
    <property type="protein sequence ID" value="GAQ36532.1"/>
    <property type="molecule type" value="Genomic_DNA"/>
</dbReference>
<evidence type="ECO:0000256" key="1">
    <source>
        <dbReference type="SAM" id="MobiDB-lite"/>
    </source>
</evidence>
<dbReference type="SUPFAM" id="SSF52540">
    <property type="entry name" value="P-loop containing nucleoside triphosphate hydrolases"/>
    <property type="match status" value="1"/>
</dbReference>
<protein>
    <submittedName>
        <fullName evidence="2">Uncharacterized protein</fullName>
    </submittedName>
</protein>
<dbReference type="OrthoDB" id="2364732at2759"/>
<proteinExistence type="predicted"/>
<reference evidence="3" key="1">
    <citation type="journal article" date="2016" name="Genome Announc.">
        <title>Draft genome sequence of Aspergillus niger strain An76.</title>
        <authorList>
            <person name="Gong W."/>
            <person name="Cheng Z."/>
            <person name="Zhang H."/>
            <person name="Liu L."/>
            <person name="Gao P."/>
            <person name="Wang L."/>
        </authorList>
    </citation>
    <scope>NUCLEOTIDE SEQUENCE [LARGE SCALE GENOMIC DNA]</scope>
    <source>
        <strain evidence="3">An76</strain>
    </source>
</reference>
<sequence>MLAFKIPQTGDSADWQPRRSLPQAENGKATDGEVFVADYRSVVEVAIAAEVGERCEMEWDAIPSECLSTSSESPPSQITAPIDVGSHIVHRDGLVKELIARMKAFHIVRVRGTPASGKTTIVNLLANKLLDCDPKTPLYVMSGWDVDMVTRAKGWAGYLEQRTGVHGRSWLTQRGYLLIDEAQQSYWDVALWADLFKAVNPSSQPYIVLFMSYGSPDRGFSGFERKHMATPMIFGEGQEISLRPDINIQSPWKPVGLLMEGNEAIQVIERCAPQVIPNCGPLLTPDLKQGLFKSSSGHVGLIKSLVLALRSLPVLSKEVRNRRPLEWQTISTAFFSDPMGFFRCLRNLPFSRGLPPARILQIPNVAAVLKEAIASDGILTSSFAGTTKEAQEGLEHILANGWLHAEICDGGERYIFASQIHRWYCQCLFSEKRPDNQLDHDTPLQLALDVIRGFQPCQLAHAPRSLAGSSRPLEVQYQKEFYRCLFPLLDGHVVVSPEFVVHSDTKGGTIDFLITQKKWGLELLRERDRLQEHMDRFKPNGQYSTLIEEGRMDDYIVLDFTTTMPRKPHPEFQNRLYHIVFSEKYRDVSVINGWDLRVVDAFVLMDNRN</sequence>
<name>A0A117DWJ0_ASPNG</name>
<accession>A0A117DWJ0</accession>
<dbReference type="OMA" id="AQQSYWD"/>
<organism evidence="2 3">
    <name type="scientific">Aspergillus niger</name>
    <dbReference type="NCBI Taxonomy" id="5061"/>
    <lineage>
        <taxon>Eukaryota</taxon>
        <taxon>Fungi</taxon>
        <taxon>Dikarya</taxon>
        <taxon>Ascomycota</taxon>
        <taxon>Pezizomycotina</taxon>
        <taxon>Eurotiomycetes</taxon>
        <taxon>Eurotiomycetidae</taxon>
        <taxon>Eurotiales</taxon>
        <taxon>Aspergillaceae</taxon>
        <taxon>Aspergillus</taxon>
        <taxon>Aspergillus subgen. Circumdati</taxon>
    </lineage>
</organism>
<evidence type="ECO:0000313" key="2">
    <source>
        <dbReference type="EMBL" id="GAQ36532.1"/>
    </source>
</evidence>
<dbReference type="Proteomes" id="UP000068243">
    <property type="component" value="Unassembled WGS sequence"/>
</dbReference>
<dbReference type="InterPro" id="IPR027417">
    <property type="entry name" value="P-loop_NTPase"/>
</dbReference>
<evidence type="ECO:0000313" key="3">
    <source>
        <dbReference type="Proteomes" id="UP000068243"/>
    </source>
</evidence>